<feature type="transmembrane region" description="Helical" evidence="3">
    <location>
        <begin position="48"/>
        <end position="68"/>
    </location>
</feature>
<name>A0A1G9R9R2_9HYPH</name>
<keyword evidence="3" id="KW-0812">Transmembrane</keyword>
<evidence type="ECO:0000256" key="3">
    <source>
        <dbReference type="SAM" id="Phobius"/>
    </source>
</evidence>
<dbReference type="GO" id="GO:0000271">
    <property type="term" value="P:polysaccharide biosynthetic process"/>
    <property type="evidence" value="ECO:0007669"/>
    <property type="project" value="TreeGrafter"/>
</dbReference>
<dbReference type="Pfam" id="PF01041">
    <property type="entry name" value="DegT_DnrJ_EryC1"/>
    <property type="match status" value="1"/>
</dbReference>
<protein>
    <submittedName>
        <fullName evidence="4">dTDP-4-amino-4,6-dideoxygalactose transaminase</fullName>
    </submittedName>
</protein>
<keyword evidence="3" id="KW-0472">Membrane</keyword>
<dbReference type="RefSeq" id="WP_091712505.1">
    <property type="nucleotide sequence ID" value="NZ_FNHS01000001.1"/>
</dbReference>
<gene>
    <name evidence="4" type="ORF">SAMN05216360_101158</name>
</gene>
<dbReference type="AlphaFoldDB" id="A0A1G9R9R2"/>
<dbReference type="InterPro" id="IPR015424">
    <property type="entry name" value="PyrdxlP-dep_Trfase"/>
</dbReference>
<keyword evidence="2" id="KW-0663">Pyridoxal phosphate</keyword>
<dbReference type="InterPro" id="IPR015422">
    <property type="entry name" value="PyrdxlP-dep_Trfase_small"/>
</dbReference>
<evidence type="ECO:0000256" key="2">
    <source>
        <dbReference type="RuleBase" id="RU004508"/>
    </source>
</evidence>
<accession>A0A1G9R9R2</accession>
<dbReference type="PANTHER" id="PTHR30244:SF34">
    <property type="entry name" value="DTDP-4-AMINO-4,6-DIDEOXYGALACTOSE TRANSAMINASE"/>
    <property type="match status" value="1"/>
</dbReference>
<keyword evidence="5" id="KW-1185">Reference proteome</keyword>
<dbReference type="InterPro" id="IPR015421">
    <property type="entry name" value="PyrdxlP-dep_Trfase_major"/>
</dbReference>
<reference evidence="5" key="1">
    <citation type="submission" date="2016-10" db="EMBL/GenBank/DDBJ databases">
        <authorList>
            <person name="Varghese N."/>
            <person name="Submissions S."/>
        </authorList>
    </citation>
    <scope>NUCLEOTIDE SEQUENCE [LARGE SCALE GENOMIC DNA]</scope>
    <source>
        <strain evidence="5">BL47</strain>
    </source>
</reference>
<dbReference type="GO" id="GO:0008483">
    <property type="term" value="F:transaminase activity"/>
    <property type="evidence" value="ECO:0007669"/>
    <property type="project" value="TreeGrafter"/>
</dbReference>
<dbReference type="InterPro" id="IPR000653">
    <property type="entry name" value="DegT/StrS_aminotransferase"/>
</dbReference>
<dbReference type="EMBL" id="FNHS01000001">
    <property type="protein sequence ID" value="SDM19850.1"/>
    <property type="molecule type" value="Genomic_DNA"/>
</dbReference>
<feature type="transmembrane region" description="Helical" evidence="3">
    <location>
        <begin position="80"/>
        <end position="99"/>
    </location>
</feature>
<dbReference type="PANTHER" id="PTHR30244">
    <property type="entry name" value="TRANSAMINASE"/>
    <property type="match status" value="1"/>
</dbReference>
<organism evidence="4 5">
    <name type="scientific">Methylobacterium phyllostachyos</name>
    <dbReference type="NCBI Taxonomy" id="582672"/>
    <lineage>
        <taxon>Bacteria</taxon>
        <taxon>Pseudomonadati</taxon>
        <taxon>Pseudomonadota</taxon>
        <taxon>Alphaproteobacteria</taxon>
        <taxon>Hyphomicrobiales</taxon>
        <taxon>Methylobacteriaceae</taxon>
        <taxon>Methylobacterium</taxon>
    </lineage>
</organism>
<evidence type="ECO:0000256" key="1">
    <source>
        <dbReference type="ARBA" id="ARBA00037999"/>
    </source>
</evidence>
<comment type="similarity">
    <text evidence="1 2">Belongs to the DegT/DnrJ/EryC1 family.</text>
</comment>
<sequence>MTRTGWREMHALARVIQSGHLMRYSNDAGGFAARFEAALGSKIGVKHVLAVNSGTSALITALVAAGIGPGDEVLIPAYTWVATAAAVVAVGAIPILVNIDESMTIDAREAEAKITSRTRAIVGVHMLNLVCDLDSIGEMARKNGILVIEDAAQAVGVEYKHGRVGAFGHVGIFSFNQFKNISAGEGGAILTNNRTVFTRARIYHDVGSYTRNTELDVQEPFFAGVNYRVSELTGAVLYAQLSRLDRIIRRLKERRKIMVRQLQSCKSIRIAPHHDTENAAGLVVSFEDRRQAVKFSEQRGVEHLAASGRHIFSNWIPIMEQRTHDVRSNPYRSDRRNIVYDPEDFRITSDILDRSCRIFLGVNHPRAIVYAQAKWLTRAASAL</sequence>
<dbReference type="Gene3D" id="3.90.1150.10">
    <property type="entry name" value="Aspartate Aminotransferase, domain 1"/>
    <property type="match status" value="1"/>
</dbReference>
<proteinExistence type="inferred from homology"/>
<dbReference type="Gene3D" id="3.40.640.10">
    <property type="entry name" value="Type I PLP-dependent aspartate aminotransferase-like (Major domain)"/>
    <property type="match status" value="1"/>
</dbReference>
<evidence type="ECO:0000313" key="4">
    <source>
        <dbReference type="EMBL" id="SDM19850.1"/>
    </source>
</evidence>
<keyword evidence="3" id="KW-1133">Transmembrane helix</keyword>
<evidence type="ECO:0000313" key="5">
    <source>
        <dbReference type="Proteomes" id="UP000198704"/>
    </source>
</evidence>
<dbReference type="Proteomes" id="UP000198704">
    <property type="component" value="Unassembled WGS sequence"/>
</dbReference>
<dbReference type="STRING" id="582672.SAMN05216360_101158"/>
<dbReference type="SUPFAM" id="SSF53383">
    <property type="entry name" value="PLP-dependent transferases"/>
    <property type="match status" value="1"/>
</dbReference>
<dbReference type="OrthoDB" id="9768668at2"/>
<dbReference type="GO" id="GO:0030170">
    <property type="term" value="F:pyridoxal phosphate binding"/>
    <property type="evidence" value="ECO:0007669"/>
    <property type="project" value="TreeGrafter"/>
</dbReference>